<comment type="caution">
    <text evidence="2">The sequence shown here is derived from an EMBL/GenBank/DDBJ whole genome shotgun (WGS) entry which is preliminary data.</text>
</comment>
<keyword evidence="1" id="KW-1133">Transmembrane helix</keyword>
<evidence type="ECO:0000256" key="1">
    <source>
        <dbReference type="SAM" id="Phobius"/>
    </source>
</evidence>
<dbReference type="AlphaFoldDB" id="A0A1F4VRJ4"/>
<reference evidence="2 3" key="1">
    <citation type="journal article" date="2016" name="Nat. Commun.">
        <title>Thousands of microbial genomes shed light on interconnected biogeochemical processes in an aquifer system.</title>
        <authorList>
            <person name="Anantharaman K."/>
            <person name="Brown C.T."/>
            <person name="Hug L.A."/>
            <person name="Sharon I."/>
            <person name="Castelle C.J."/>
            <person name="Probst A.J."/>
            <person name="Thomas B.C."/>
            <person name="Singh A."/>
            <person name="Wilkins M.J."/>
            <person name="Karaoz U."/>
            <person name="Brodie E.L."/>
            <person name="Williams K.H."/>
            <person name="Hubbard S.S."/>
            <person name="Banfield J.F."/>
        </authorList>
    </citation>
    <scope>NUCLEOTIDE SEQUENCE [LARGE SCALE GENOMIC DNA]</scope>
</reference>
<feature type="transmembrane region" description="Helical" evidence="1">
    <location>
        <begin position="396"/>
        <end position="416"/>
    </location>
</feature>
<name>A0A1F4VRJ4_UNCKA</name>
<feature type="transmembrane region" description="Helical" evidence="1">
    <location>
        <begin position="323"/>
        <end position="346"/>
    </location>
</feature>
<sequence>LRGYRRIKRYAVIDWHKKYLSETVPSDLKWEDVRHCIVIPMATEPVEVIKRSVQALANQTMAKDLYIVLALEERVKDSHEKADILLTEFKHSFKEIWAEFHPPNLPGEVIGKSSNERWAAIKAYDILVNQKKIPLKNITLSSCDADAKFNHKFFEALTYHFAVNPNRYRRFWQSIVIEHNNINRVPSFVRIMSIFGGMYFLFEATEPRKLMINYSTYSTSLQLLHEVGYWDPDIIPEDWHIFLKSFFSLKGEVEVEPIAIVTTIDSAEAKTYMGALVNRYQQCRRHAWGVTLIPYVILQFFKHPEVPLFLRVTRVFRVIEGQILWSTTWFMITLSATIPPLVNPVFEQTVFGQNLPRITGLIMTFALINLFITIIIDARLRPPDMRVVAPWKRPLIYLEWLTLPIATLFMTALPGLHSQTSLMFGKYMEYKVMEKV</sequence>
<dbReference type="EMBL" id="MEVK01000016">
    <property type="protein sequence ID" value="OGC59433.1"/>
    <property type="molecule type" value="Genomic_DNA"/>
</dbReference>
<proteinExistence type="predicted"/>
<dbReference type="PANTHER" id="PTHR36851:SF1">
    <property type="entry name" value="GLYCO_TRANS_2-LIKE DOMAIN-CONTAINING PROTEIN"/>
    <property type="match status" value="1"/>
</dbReference>
<evidence type="ECO:0008006" key="4">
    <source>
        <dbReference type="Google" id="ProtNLM"/>
    </source>
</evidence>
<feature type="non-terminal residue" evidence="2">
    <location>
        <position position="1"/>
    </location>
</feature>
<evidence type="ECO:0000313" key="3">
    <source>
        <dbReference type="Proteomes" id="UP000178964"/>
    </source>
</evidence>
<accession>A0A1F4VRJ4</accession>
<protein>
    <recommendedName>
        <fullName evidence="4">Glycosyltransferase 2-like domain-containing protein</fullName>
    </recommendedName>
</protein>
<dbReference type="PANTHER" id="PTHR36851">
    <property type="entry name" value="UNNAMED PRODUCT"/>
    <property type="match status" value="1"/>
</dbReference>
<dbReference type="Gene3D" id="3.90.550.10">
    <property type="entry name" value="Spore Coat Polysaccharide Biosynthesis Protein SpsA, Chain A"/>
    <property type="match status" value="1"/>
</dbReference>
<dbReference type="InterPro" id="IPR029044">
    <property type="entry name" value="Nucleotide-diphossugar_trans"/>
</dbReference>
<gene>
    <name evidence="2" type="ORF">A3A70_01525</name>
</gene>
<dbReference type="Proteomes" id="UP000178964">
    <property type="component" value="Unassembled WGS sequence"/>
</dbReference>
<dbReference type="STRING" id="1802627.A3A70_01525"/>
<evidence type="ECO:0000313" key="2">
    <source>
        <dbReference type="EMBL" id="OGC59433.1"/>
    </source>
</evidence>
<keyword evidence="1" id="KW-0812">Transmembrane</keyword>
<organism evidence="2 3">
    <name type="scientific">candidate division WWE3 bacterium RIFCSPLOWO2_01_FULL_42_11</name>
    <dbReference type="NCBI Taxonomy" id="1802627"/>
    <lineage>
        <taxon>Bacteria</taxon>
        <taxon>Katanobacteria</taxon>
    </lineage>
</organism>
<feature type="transmembrane region" description="Helical" evidence="1">
    <location>
        <begin position="358"/>
        <end position="376"/>
    </location>
</feature>
<keyword evidence="1" id="KW-0472">Membrane</keyword>